<dbReference type="Gene3D" id="3.30.230.90">
    <property type="match status" value="1"/>
</dbReference>
<feature type="domain" description="Methionyl/Valyl/Leucyl/Isoleucyl-tRNA synthetase anticodon-binding" evidence="11">
    <location>
        <begin position="881"/>
        <end position="972"/>
    </location>
</feature>
<organism evidence="14">
    <name type="scientific">Thelazia callipaeda</name>
    <name type="common">Oriental eyeworm</name>
    <name type="synonym">Parasitic nematode</name>
    <dbReference type="NCBI Taxonomy" id="103827"/>
    <lineage>
        <taxon>Eukaryota</taxon>
        <taxon>Metazoa</taxon>
        <taxon>Ecdysozoa</taxon>
        <taxon>Nematoda</taxon>
        <taxon>Chromadorea</taxon>
        <taxon>Rhabditida</taxon>
        <taxon>Spirurina</taxon>
        <taxon>Spiruromorpha</taxon>
        <taxon>Thelazioidea</taxon>
        <taxon>Thelaziidae</taxon>
        <taxon>Thelazia</taxon>
    </lineage>
</organism>
<dbReference type="GO" id="GO:0005524">
    <property type="term" value="F:ATP binding"/>
    <property type="evidence" value="ECO:0007669"/>
    <property type="project" value="UniProtKB-KW"/>
</dbReference>
<keyword evidence="3 9" id="KW-0436">Ligase</keyword>
<dbReference type="OMA" id="HCWRCKT"/>
<evidence type="ECO:0000259" key="11">
    <source>
        <dbReference type="Pfam" id="PF08264"/>
    </source>
</evidence>
<evidence type="ECO:0000313" key="12">
    <source>
        <dbReference type="EMBL" id="VDN03242.1"/>
    </source>
</evidence>
<dbReference type="InterPro" id="IPR053720">
    <property type="entry name" value="Psm_Assembly_Chaperone"/>
</dbReference>
<dbReference type="STRING" id="103827.A0A0N5CZM1"/>
<proteinExistence type="inferred from homology"/>
<dbReference type="PRINTS" id="PR00984">
    <property type="entry name" value="TRNASYNTHILE"/>
</dbReference>
<keyword evidence="6 9" id="KW-0648">Protein biosynthesis</keyword>
<keyword evidence="5 9" id="KW-0067">ATP-binding</keyword>
<dbReference type="InterPro" id="IPR009080">
    <property type="entry name" value="tRNAsynth_Ia_anticodon-bd"/>
</dbReference>
<evidence type="ECO:0000313" key="14">
    <source>
        <dbReference type="WBParaSite" id="TCLT_0000594901-mRNA-1"/>
    </source>
</evidence>
<dbReference type="OrthoDB" id="10264412at2759"/>
<dbReference type="InterPro" id="IPR014729">
    <property type="entry name" value="Rossmann-like_a/b/a_fold"/>
</dbReference>
<dbReference type="InterPro" id="IPR002300">
    <property type="entry name" value="aa-tRNA-synth_Ia"/>
</dbReference>
<name>A0A0N5CZM1_THECL</name>
<comment type="similarity">
    <text evidence="1 9">Belongs to the class-I aminoacyl-tRNA synthetase family.</text>
</comment>
<evidence type="ECO:0000259" key="10">
    <source>
        <dbReference type="Pfam" id="PF00133"/>
    </source>
</evidence>
<keyword evidence="7 9" id="KW-0030">Aminoacyl-tRNA synthetase</keyword>
<dbReference type="AlphaFoldDB" id="A0A0N5CZM1"/>
<dbReference type="WBParaSite" id="TCLT_0000594901-mRNA-1">
    <property type="protein sequence ID" value="TCLT_0000594901-mRNA-1"/>
    <property type="gene ID" value="TCLT_0000594901"/>
</dbReference>
<dbReference type="Gene3D" id="3.90.740.10">
    <property type="entry name" value="Valyl/Leucyl/Isoleucyl-tRNA synthetase, editing domain"/>
    <property type="match status" value="1"/>
</dbReference>
<dbReference type="GO" id="GO:0005739">
    <property type="term" value="C:mitochondrion"/>
    <property type="evidence" value="ECO:0007669"/>
    <property type="project" value="TreeGrafter"/>
</dbReference>
<evidence type="ECO:0000313" key="13">
    <source>
        <dbReference type="Proteomes" id="UP000276776"/>
    </source>
</evidence>
<dbReference type="Gene3D" id="1.10.730.20">
    <property type="match status" value="1"/>
</dbReference>
<sequence>MGYWVHAIQIPLDPNHKLSVAFSLEKSRGLMSEIPQLPSVVDLSFDHSGNRTHFNIAHFDNLDIFIISTIGKIGQIVQVIFPSSVITSRLQPTHNIDYDLKVLLGPPLEDFDLLLNRIIRVLVEHKLRRSFVFALGLDNFNLNHARNSMNICRVKGLSIDFPKLFVQIEFRSFSTRSKCAEFIFLPKTSFKKFVKPRERARLDSELSHIAKFNKFYEWQLNEQTRQSFPIFEILDGPPYANGSVHVGHAINKILKDFILRSQVYGGKRVIFRPGWDCHGLPIELKIAKSNQQKKISSCELRSAARQFALQSISSQENSFRRWAVSADWANPYYTMDKDYVAKEIRIFGELYRRKMIYRAFMPVYWSPSALTALAEAELEYKDHISTAIFYRFGVINSQSILLKCEADERPTKLYALIWTTTPWTLPMNNAIAYRKDAVYVVIELCAKEHYMRPARHLYILAKDLVSSFEKETKIKTRILSAFIGAELKGIMYRSTMFNDLAQPFVEAKHVTTTVGTGLVHISFAHGLEDFELALQLNEEVSCFVDEHGRYMRHLGHKLEGKSVLEEGNDVVLQLFKKNVIFTSPYKHSYPYDWRTRQPVIIRSSEQWFIDISKISMEVVKAITNGAHMIGSRHSDKTEALLAQLKNRVVWCISRQRHWGVPIPAFYREDGSIIISHEIVNAIAERVEKDGTDVWWQYSADELFPEKLRNKYGIRKEEQLKKSDDILDVWMDSGIAWSSTRQRTGPCDLIVEGCDQFRGWFQSLSLISFALNNELPFKNIYVHAFAVDENGEKMSKSRGNVVNPDSITDGSLNEEPYGADGLRLWVAKYGCEGDNARIGPSVMKEIARNYAQLRNSFCFLLGAVNGYEEGDKSSYGENFYIDRYILDRLAQFTQKCIQNHNEFRFPLMVSEYLQFLQHPLNSPYISCIKNRLYCGTYLERQKTQETLSKIGLNLGALLAPILPHLVTEFFTHHPSIEDPSDALRLETIQRCDRFYCSGDPNATELYAVIDFALDIRSKMFKQNDKNDVSRKAVLITGPDVVLQKLYPLQADPCSYNSELVEILGVSEVKMETDNDSEIAIHFVQCDREFCKRCRRNVKLMDEDYCERCRKAVKENEIMSKFAMEV</sequence>
<protein>
    <recommendedName>
        <fullName evidence="2">isoleucine--tRNA ligase</fullName>
        <ecNumber evidence="2">6.1.1.5</ecNumber>
    </recommendedName>
    <alternativeName>
        <fullName evidence="8">Isoleucyl-tRNA synthetase</fullName>
    </alternativeName>
</protein>
<evidence type="ECO:0000256" key="7">
    <source>
        <dbReference type="ARBA" id="ARBA00023146"/>
    </source>
</evidence>
<evidence type="ECO:0000256" key="5">
    <source>
        <dbReference type="ARBA" id="ARBA00022840"/>
    </source>
</evidence>
<dbReference type="GO" id="GO:0032543">
    <property type="term" value="P:mitochondrial translation"/>
    <property type="evidence" value="ECO:0007669"/>
    <property type="project" value="TreeGrafter"/>
</dbReference>
<evidence type="ECO:0000256" key="1">
    <source>
        <dbReference type="ARBA" id="ARBA00005594"/>
    </source>
</evidence>
<dbReference type="SUPFAM" id="SSF47323">
    <property type="entry name" value="Anticodon-binding domain of a subclass of class I aminoacyl-tRNA synthetases"/>
    <property type="match status" value="1"/>
</dbReference>
<dbReference type="InterPro" id="IPR013155">
    <property type="entry name" value="M/V/L/I-tRNA-synth_anticd-bd"/>
</dbReference>
<dbReference type="InterPro" id="IPR002301">
    <property type="entry name" value="Ile-tRNA-ligase"/>
</dbReference>
<dbReference type="PANTHER" id="PTHR42765">
    <property type="entry name" value="SOLEUCYL-TRNA SYNTHETASE"/>
    <property type="match status" value="1"/>
</dbReference>
<evidence type="ECO:0000256" key="8">
    <source>
        <dbReference type="ARBA" id="ARBA00032665"/>
    </source>
</evidence>
<dbReference type="EMBL" id="UYYF01004375">
    <property type="protein sequence ID" value="VDN03242.1"/>
    <property type="molecule type" value="Genomic_DNA"/>
</dbReference>
<evidence type="ECO:0000256" key="4">
    <source>
        <dbReference type="ARBA" id="ARBA00022741"/>
    </source>
</evidence>
<evidence type="ECO:0000256" key="3">
    <source>
        <dbReference type="ARBA" id="ARBA00022598"/>
    </source>
</evidence>
<dbReference type="PROSITE" id="PS00178">
    <property type="entry name" value="AA_TRNA_LIGASE_I"/>
    <property type="match status" value="1"/>
</dbReference>
<dbReference type="InterPro" id="IPR009008">
    <property type="entry name" value="Val/Leu/Ile-tRNA-synth_edit"/>
</dbReference>
<evidence type="ECO:0000256" key="6">
    <source>
        <dbReference type="ARBA" id="ARBA00022917"/>
    </source>
</evidence>
<dbReference type="Pfam" id="PF00133">
    <property type="entry name" value="tRNA-synt_1"/>
    <property type="match status" value="1"/>
</dbReference>
<reference evidence="14" key="1">
    <citation type="submission" date="2017-02" db="UniProtKB">
        <authorList>
            <consortium name="WormBaseParasite"/>
        </authorList>
    </citation>
    <scope>IDENTIFICATION</scope>
</reference>
<dbReference type="InterPro" id="IPR050081">
    <property type="entry name" value="Ile-tRNA_ligase"/>
</dbReference>
<gene>
    <name evidence="12" type="ORF">TCLT_LOCUS5938</name>
</gene>
<evidence type="ECO:0000256" key="9">
    <source>
        <dbReference type="RuleBase" id="RU363035"/>
    </source>
</evidence>
<keyword evidence="13" id="KW-1185">Reference proteome</keyword>
<dbReference type="SUPFAM" id="SSF50677">
    <property type="entry name" value="ValRS/IleRS/LeuRS editing domain"/>
    <property type="match status" value="1"/>
</dbReference>
<accession>A0A0N5CZM1</accession>
<dbReference type="InterPro" id="IPR001412">
    <property type="entry name" value="aa-tRNA-synth_I_CS"/>
</dbReference>
<feature type="domain" description="Aminoacyl-tRNA synthetase class Ia" evidence="10">
    <location>
        <begin position="219"/>
        <end position="827"/>
    </location>
</feature>
<dbReference type="Gene3D" id="3.40.50.620">
    <property type="entry name" value="HUPs"/>
    <property type="match status" value="2"/>
</dbReference>
<dbReference type="GO" id="GO:0004822">
    <property type="term" value="F:isoleucine-tRNA ligase activity"/>
    <property type="evidence" value="ECO:0007669"/>
    <property type="project" value="UniProtKB-EC"/>
</dbReference>
<reference evidence="12 13" key="2">
    <citation type="submission" date="2018-11" db="EMBL/GenBank/DDBJ databases">
        <authorList>
            <consortium name="Pathogen Informatics"/>
        </authorList>
    </citation>
    <scope>NUCLEOTIDE SEQUENCE [LARGE SCALE GENOMIC DNA]</scope>
</reference>
<dbReference type="EC" id="6.1.1.5" evidence="2"/>
<dbReference type="Pfam" id="PF08264">
    <property type="entry name" value="Anticodon_1"/>
    <property type="match status" value="1"/>
</dbReference>
<dbReference type="GO" id="GO:0002161">
    <property type="term" value="F:aminoacyl-tRNA deacylase activity"/>
    <property type="evidence" value="ECO:0007669"/>
    <property type="project" value="InterPro"/>
</dbReference>
<dbReference type="NCBIfam" id="TIGR00392">
    <property type="entry name" value="ileS"/>
    <property type="match status" value="1"/>
</dbReference>
<dbReference type="Proteomes" id="UP000276776">
    <property type="component" value="Unassembled WGS sequence"/>
</dbReference>
<dbReference type="GO" id="GO:0006428">
    <property type="term" value="P:isoleucyl-tRNA aminoacylation"/>
    <property type="evidence" value="ECO:0007669"/>
    <property type="project" value="InterPro"/>
</dbReference>
<evidence type="ECO:0000256" key="2">
    <source>
        <dbReference type="ARBA" id="ARBA00013165"/>
    </source>
</evidence>
<dbReference type="PANTHER" id="PTHR42765:SF1">
    <property type="entry name" value="ISOLEUCINE--TRNA LIGASE, MITOCHONDRIAL"/>
    <property type="match status" value="1"/>
</dbReference>
<keyword evidence="4 9" id="KW-0547">Nucleotide-binding</keyword>
<dbReference type="SUPFAM" id="SSF52374">
    <property type="entry name" value="Nucleotidylyl transferase"/>
    <property type="match status" value="1"/>
</dbReference>